<keyword evidence="2" id="KW-0812">Transmembrane</keyword>
<feature type="compositionally biased region" description="Polar residues" evidence="1">
    <location>
        <begin position="27"/>
        <end position="39"/>
    </location>
</feature>
<keyword evidence="3" id="KW-1185">Reference proteome</keyword>
<keyword evidence="2" id="KW-1133">Transmembrane helix</keyword>
<dbReference type="AlphaFoldDB" id="A0A7E4VUC7"/>
<evidence type="ECO:0000313" key="4">
    <source>
        <dbReference type="WBParaSite" id="Pan_g3484.t1"/>
    </source>
</evidence>
<dbReference type="Proteomes" id="UP000492821">
    <property type="component" value="Unassembled WGS sequence"/>
</dbReference>
<evidence type="ECO:0000256" key="1">
    <source>
        <dbReference type="SAM" id="MobiDB-lite"/>
    </source>
</evidence>
<feature type="compositionally biased region" description="Polar residues" evidence="1">
    <location>
        <begin position="85"/>
        <end position="94"/>
    </location>
</feature>
<protein>
    <submittedName>
        <fullName evidence="4">Similar to</fullName>
    </submittedName>
</protein>
<keyword evidence="2" id="KW-0472">Membrane</keyword>
<feature type="transmembrane region" description="Helical" evidence="2">
    <location>
        <begin position="215"/>
        <end position="237"/>
    </location>
</feature>
<feature type="region of interest" description="Disordered" evidence="1">
    <location>
        <begin position="1"/>
        <end position="42"/>
    </location>
</feature>
<evidence type="ECO:0000256" key="2">
    <source>
        <dbReference type="SAM" id="Phobius"/>
    </source>
</evidence>
<feature type="region of interest" description="Disordered" evidence="1">
    <location>
        <begin position="55"/>
        <end position="109"/>
    </location>
</feature>
<evidence type="ECO:0000313" key="3">
    <source>
        <dbReference type="Proteomes" id="UP000492821"/>
    </source>
</evidence>
<reference evidence="4" key="2">
    <citation type="submission" date="2020-10" db="UniProtKB">
        <authorList>
            <consortium name="WormBaseParasite"/>
        </authorList>
    </citation>
    <scope>IDENTIFICATION</scope>
</reference>
<dbReference type="WBParaSite" id="Pan_g3484.t1">
    <property type="protein sequence ID" value="Pan_g3484.t1"/>
    <property type="gene ID" value="Pan_g3484"/>
</dbReference>
<feature type="compositionally biased region" description="Polar residues" evidence="1">
    <location>
        <begin position="1"/>
        <end position="11"/>
    </location>
</feature>
<name>A0A7E4VUC7_PANRE</name>
<sequence>MAPLSNTSLQRFQPPRDASTPDLLRVRSSNSTSPEQLSPATIRRQCEEIYRVVANYGNQTSPQPEGVESGYNTMSKPREPEPRSRMSSTSSIGNRSPPMYRGSSLPPMQHPLQVDLSNHDVKSISSKGSSIENKDSEIDRLQRELYDAQVCNYRLNNQMGKLVDKDWRREEVQLRVEVDLERSIRSRPASRCRNARVCVLCVMRVAASLEFAQRFVLAPLDVVIAPNIVIIFVAVGWQDSPLHFS</sequence>
<proteinExistence type="predicted"/>
<organism evidence="3 4">
    <name type="scientific">Panagrellus redivivus</name>
    <name type="common">Microworm</name>
    <dbReference type="NCBI Taxonomy" id="6233"/>
    <lineage>
        <taxon>Eukaryota</taxon>
        <taxon>Metazoa</taxon>
        <taxon>Ecdysozoa</taxon>
        <taxon>Nematoda</taxon>
        <taxon>Chromadorea</taxon>
        <taxon>Rhabditida</taxon>
        <taxon>Tylenchina</taxon>
        <taxon>Panagrolaimomorpha</taxon>
        <taxon>Panagrolaimoidea</taxon>
        <taxon>Panagrolaimidae</taxon>
        <taxon>Panagrellus</taxon>
    </lineage>
</organism>
<reference evidence="3" key="1">
    <citation type="journal article" date="2013" name="Genetics">
        <title>The draft genome and transcriptome of Panagrellus redivivus are shaped by the harsh demands of a free-living lifestyle.</title>
        <authorList>
            <person name="Srinivasan J."/>
            <person name="Dillman A.R."/>
            <person name="Macchietto M.G."/>
            <person name="Heikkinen L."/>
            <person name="Lakso M."/>
            <person name="Fracchia K.M."/>
            <person name="Antoshechkin I."/>
            <person name="Mortazavi A."/>
            <person name="Wong G."/>
            <person name="Sternberg P.W."/>
        </authorList>
    </citation>
    <scope>NUCLEOTIDE SEQUENCE [LARGE SCALE GENOMIC DNA]</scope>
    <source>
        <strain evidence="3">MT8872</strain>
    </source>
</reference>
<accession>A0A7E4VUC7</accession>